<gene>
    <name evidence="3" type="ORF">HNR37_001244</name>
</gene>
<dbReference type="SUPFAM" id="SSF47226">
    <property type="entry name" value="Histidine-containing phosphotransfer domain, HPT domain"/>
    <property type="match status" value="1"/>
</dbReference>
<dbReference type="RefSeq" id="WP_183731517.1">
    <property type="nucleotide sequence ID" value="NZ_JACHID010000006.1"/>
</dbReference>
<evidence type="ECO:0000313" key="4">
    <source>
        <dbReference type="Proteomes" id="UP000528322"/>
    </source>
</evidence>
<dbReference type="InterPro" id="IPR036641">
    <property type="entry name" value="HPT_dom_sf"/>
</dbReference>
<protein>
    <submittedName>
        <fullName evidence="3">HPt (Histidine-containing phosphotransfer) domain-containing protein</fullName>
    </submittedName>
</protein>
<keyword evidence="1" id="KW-0597">Phosphoprotein</keyword>
<accession>A0A7W8DGY3</accession>
<name>A0A7W8DGY3_9BACT</name>
<dbReference type="Pfam" id="PF01627">
    <property type="entry name" value="Hpt"/>
    <property type="match status" value="1"/>
</dbReference>
<keyword evidence="4" id="KW-1185">Reference proteome</keyword>
<proteinExistence type="predicted"/>
<dbReference type="InterPro" id="IPR008207">
    <property type="entry name" value="Sig_transdc_His_kin_Hpt_dom"/>
</dbReference>
<feature type="modified residue" description="Phosphohistidine" evidence="1">
    <location>
        <position position="87"/>
    </location>
</feature>
<dbReference type="Proteomes" id="UP000528322">
    <property type="component" value="Unassembled WGS sequence"/>
</dbReference>
<dbReference type="EMBL" id="JACHID010000006">
    <property type="protein sequence ID" value="MBB5021930.1"/>
    <property type="molecule type" value="Genomic_DNA"/>
</dbReference>
<feature type="domain" description="HPt" evidence="2">
    <location>
        <begin position="48"/>
        <end position="140"/>
    </location>
</feature>
<dbReference type="AlphaFoldDB" id="A0A7W8DGY3"/>
<evidence type="ECO:0000259" key="2">
    <source>
        <dbReference type="PROSITE" id="PS50894"/>
    </source>
</evidence>
<dbReference type="GO" id="GO:0004672">
    <property type="term" value="F:protein kinase activity"/>
    <property type="evidence" value="ECO:0007669"/>
    <property type="project" value="UniProtKB-ARBA"/>
</dbReference>
<evidence type="ECO:0000313" key="3">
    <source>
        <dbReference type="EMBL" id="MBB5021930.1"/>
    </source>
</evidence>
<organism evidence="3 4">
    <name type="scientific">Desulfurispira natronophila</name>
    <dbReference type="NCBI Taxonomy" id="682562"/>
    <lineage>
        <taxon>Bacteria</taxon>
        <taxon>Pseudomonadati</taxon>
        <taxon>Chrysiogenota</taxon>
        <taxon>Chrysiogenia</taxon>
        <taxon>Chrysiogenales</taxon>
        <taxon>Chrysiogenaceae</taxon>
        <taxon>Desulfurispira</taxon>
    </lineage>
</organism>
<reference evidence="3 4" key="1">
    <citation type="submission" date="2020-08" db="EMBL/GenBank/DDBJ databases">
        <title>Genomic Encyclopedia of Type Strains, Phase IV (KMG-IV): sequencing the most valuable type-strain genomes for metagenomic binning, comparative biology and taxonomic classification.</title>
        <authorList>
            <person name="Goeker M."/>
        </authorList>
    </citation>
    <scope>NUCLEOTIDE SEQUENCE [LARGE SCALE GENOMIC DNA]</scope>
    <source>
        <strain evidence="3 4">DSM 22071</strain>
    </source>
</reference>
<dbReference type="PROSITE" id="PS50894">
    <property type="entry name" value="HPT"/>
    <property type="match status" value="1"/>
</dbReference>
<evidence type="ECO:0000256" key="1">
    <source>
        <dbReference type="PROSITE-ProRule" id="PRU00110"/>
    </source>
</evidence>
<dbReference type="GO" id="GO:0000160">
    <property type="term" value="P:phosphorelay signal transduction system"/>
    <property type="evidence" value="ECO:0007669"/>
    <property type="project" value="InterPro"/>
</dbReference>
<comment type="caution">
    <text evidence="3">The sequence shown here is derived from an EMBL/GenBank/DDBJ whole genome shotgun (WGS) entry which is preliminary data.</text>
</comment>
<sequence>MIGCTRSFSAGCPLEQPDSLEAPVAAPEKQTPDEEIFDYRLLLERLEDRELAAIVMQTFREELPQRLHALHHALAQGNREDVAHQLHTLKGMSANVGATGIHAITIDMQAAMNQGDISDLAGKMEKLEVTCKQIEKVLLP</sequence>
<dbReference type="Gene3D" id="1.20.120.160">
    <property type="entry name" value="HPT domain"/>
    <property type="match status" value="1"/>
</dbReference>